<comment type="caution">
    <text evidence="3">The sequence shown here is derived from an EMBL/GenBank/DDBJ whole genome shotgun (WGS) entry which is preliminary data.</text>
</comment>
<dbReference type="Pfam" id="PF00881">
    <property type="entry name" value="Nitroreductase"/>
    <property type="match status" value="1"/>
</dbReference>
<dbReference type="InterPro" id="IPR000415">
    <property type="entry name" value="Nitroreductase-like"/>
</dbReference>
<feature type="compositionally biased region" description="Pro residues" evidence="1">
    <location>
        <begin position="39"/>
        <end position="49"/>
    </location>
</feature>
<dbReference type="EMBL" id="DQWS01000191">
    <property type="protein sequence ID" value="HDD53447.1"/>
    <property type="molecule type" value="Genomic_DNA"/>
</dbReference>
<dbReference type="GO" id="GO:0016491">
    <property type="term" value="F:oxidoreductase activity"/>
    <property type="evidence" value="ECO:0007669"/>
    <property type="project" value="InterPro"/>
</dbReference>
<gene>
    <name evidence="3" type="ORF">ENF32_05205</name>
</gene>
<feature type="compositionally biased region" description="Basic and acidic residues" evidence="1">
    <location>
        <begin position="1"/>
        <end position="34"/>
    </location>
</feature>
<dbReference type="NCBIfam" id="TIGR03605">
    <property type="entry name" value="antibiot_sagB"/>
    <property type="match status" value="1"/>
</dbReference>
<evidence type="ECO:0000259" key="2">
    <source>
        <dbReference type="Pfam" id="PF00881"/>
    </source>
</evidence>
<dbReference type="PANTHER" id="PTHR43745:SF2">
    <property type="entry name" value="NITROREDUCTASE MJ1384-RELATED"/>
    <property type="match status" value="1"/>
</dbReference>
<evidence type="ECO:0000256" key="1">
    <source>
        <dbReference type="SAM" id="MobiDB-lite"/>
    </source>
</evidence>
<organism evidence="3">
    <name type="scientific">Thermosulfidibacter takaii</name>
    <dbReference type="NCBI Taxonomy" id="412593"/>
    <lineage>
        <taxon>Bacteria</taxon>
        <taxon>Pseudomonadati</taxon>
        <taxon>Thermosulfidibacterota</taxon>
        <taxon>Thermosulfidibacteria</taxon>
        <taxon>Thermosulfidibacterales</taxon>
        <taxon>Thermosulfidibacteraceae</taxon>
    </lineage>
</organism>
<dbReference type="InterPro" id="IPR029479">
    <property type="entry name" value="Nitroreductase"/>
</dbReference>
<dbReference type="AlphaFoldDB" id="A0A7C0U6T4"/>
<dbReference type="SUPFAM" id="SSF55469">
    <property type="entry name" value="FMN-dependent nitroreductase-like"/>
    <property type="match status" value="1"/>
</dbReference>
<protein>
    <submittedName>
        <fullName evidence="3">SagB/ThcOx family dehydrogenase</fullName>
    </submittedName>
</protein>
<evidence type="ECO:0000313" key="3">
    <source>
        <dbReference type="EMBL" id="HDD53447.1"/>
    </source>
</evidence>
<feature type="region of interest" description="Disordered" evidence="1">
    <location>
        <begin position="1"/>
        <end position="50"/>
    </location>
</feature>
<accession>A0A7C0U6T4</accession>
<reference evidence="3" key="1">
    <citation type="journal article" date="2020" name="mSystems">
        <title>Genome- and Community-Level Interaction Insights into Carbon Utilization and Element Cycling Functions of Hydrothermarchaeota in Hydrothermal Sediment.</title>
        <authorList>
            <person name="Zhou Z."/>
            <person name="Liu Y."/>
            <person name="Xu W."/>
            <person name="Pan J."/>
            <person name="Luo Z.H."/>
            <person name="Li M."/>
        </authorList>
    </citation>
    <scope>NUCLEOTIDE SEQUENCE [LARGE SCALE GENOMIC DNA]</scope>
    <source>
        <strain evidence="3">HyVt-115</strain>
    </source>
</reference>
<proteinExistence type="predicted"/>
<dbReference type="Gene3D" id="3.40.109.10">
    <property type="entry name" value="NADH Oxidase"/>
    <property type="match status" value="1"/>
</dbReference>
<dbReference type="InterPro" id="IPR052544">
    <property type="entry name" value="Bacteriocin_Proc_Enz"/>
</dbReference>
<name>A0A7C0U6T4_9BACT</name>
<sequence>METLGERFQRETKYSRRERPPASRILSHPEDYKAYPETPRFPLPPPGEEPGPGVWQVMGARRSVRDFAPQAISVEDLSRLAWSVGGVRERRWGFLFRVVPSAGALYPVETYVMVNRVEGLKRGVYHLHVPTFSLELIREGDHSPSLTQAALGQDMVASCSVVFLWTAVIDRCRIKYGERAFRYIYLDAGHMGQNLYLTAAALGLGCCTIGAFFDDEVNQVLGVDGLEETILYLGVVGVPA</sequence>
<feature type="domain" description="Nitroreductase" evidence="2">
    <location>
        <begin position="60"/>
        <end position="237"/>
    </location>
</feature>
<dbReference type="Proteomes" id="UP000885690">
    <property type="component" value="Unassembled WGS sequence"/>
</dbReference>
<dbReference type="PANTHER" id="PTHR43745">
    <property type="entry name" value="NITROREDUCTASE MJ1384-RELATED"/>
    <property type="match status" value="1"/>
</dbReference>
<dbReference type="InterPro" id="IPR020051">
    <property type="entry name" value="SagB-type_dehydrogenase"/>
</dbReference>
<dbReference type="CDD" id="cd02142">
    <property type="entry name" value="McbC_SagB-like_oxidoreductase"/>
    <property type="match status" value="1"/>
</dbReference>